<dbReference type="Proteomes" id="UP000236649">
    <property type="component" value="Chromosome 5"/>
</dbReference>
<dbReference type="Pfam" id="PF11112">
    <property type="entry name" value="PyocinActivator"/>
    <property type="match status" value="1"/>
</dbReference>
<name>A0AAN1JMK3_9BURK</name>
<evidence type="ECO:0000313" key="2">
    <source>
        <dbReference type="Proteomes" id="UP000236649"/>
    </source>
</evidence>
<accession>A0AAN1JMK3</accession>
<gene>
    <name evidence="1" type="ORF">C2L64_51820</name>
</gene>
<evidence type="ECO:0000313" key="1">
    <source>
        <dbReference type="EMBL" id="AUT76621.1"/>
    </source>
</evidence>
<dbReference type="GeneID" id="55536691"/>
<reference evidence="1 2" key="1">
    <citation type="submission" date="2018-01" db="EMBL/GenBank/DDBJ databases">
        <title>Species boundaries and ecological features among Paraburkholderia terrae DSMZ17804T, P. hospita DSMZ17164T and P. caribensis DSMZ13236T.</title>
        <authorList>
            <person name="Pratama A.A."/>
        </authorList>
    </citation>
    <scope>NUCLEOTIDE SEQUENCE [LARGE SCALE GENOMIC DNA]</scope>
    <source>
        <strain evidence="1 2">DSM 17164</strain>
    </source>
</reference>
<dbReference type="EMBL" id="CP026109">
    <property type="protein sequence ID" value="AUT76621.1"/>
    <property type="molecule type" value="Genomic_DNA"/>
</dbReference>
<evidence type="ECO:0008006" key="3">
    <source>
        <dbReference type="Google" id="ProtNLM"/>
    </source>
</evidence>
<dbReference type="RefSeq" id="WP_086916416.1">
    <property type="nucleotide sequence ID" value="NZ_CADFGJ010000060.1"/>
</dbReference>
<proteinExistence type="predicted"/>
<sequence length="51" mass="5771">MNTAFILMAQYGAKAIIPIDEVCRDYFPHIEVDTLIRKIDHVDGYGCSGLR</sequence>
<dbReference type="AlphaFoldDB" id="A0AAN1JMK3"/>
<dbReference type="GO" id="GO:0006355">
    <property type="term" value="P:regulation of DNA-templated transcription"/>
    <property type="evidence" value="ECO:0007669"/>
    <property type="project" value="InterPro"/>
</dbReference>
<protein>
    <recommendedName>
        <fullName evidence="3">Pyocin activator protein PrtN</fullName>
    </recommendedName>
</protein>
<dbReference type="InterPro" id="IPR020518">
    <property type="entry name" value="Tscrpt_reg_PrtN"/>
</dbReference>
<organism evidence="1 2">
    <name type="scientific">Paraburkholderia hospita</name>
    <dbReference type="NCBI Taxonomy" id="169430"/>
    <lineage>
        <taxon>Bacteria</taxon>
        <taxon>Pseudomonadati</taxon>
        <taxon>Pseudomonadota</taxon>
        <taxon>Betaproteobacteria</taxon>
        <taxon>Burkholderiales</taxon>
        <taxon>Burkholderiaceae</taxon>
        <taxon>Paraburkholderia</taxon>
    </lineage>
</organism>
<dbReference type="KEGG" id="phs:C2L64_51820"/>